<dbReference type="PANTHER" id="PTHR32071">
    <property type="entry name" value="TRANSCRIPTIONAL REGULATORY PROTEIN"/>
    <property type="match status" value="1"/>
</dbReference>
<dbReference type="NCBIfam" id="TIGR00229">
    <property type="entry name" value="sensory_box"/>
    <property type="match status" value="1"/>
</dbReference>
<sequence>MNRENQKLIDLEGELLKLKLTVCEYEKKESLLQNILEQIDEAIYAYDRDGTLIYMNGVSEKIEGQKRNMLIGKKETEIWDTNLAVPILEDKNAIENERMYYTISNGKRIHITHSMYPYFYNNEIMGCFSINKDVTQIDDMLMNIYELHQQLRTSKRTDIPINGTRFSLNDIIGDSQIMKKCIENAHKVSKHKSNILIYGETGTGKELFAQGIHNASSNHKEPFIAINCSAIPSNLLESLLFGTIKGSFTGALETKGLFEQAE</sequence>
<keyword evidence="1" id="KW-0547">Nucleotide-binding</keyword>
<evidence type="ECO:0000256" key="1">
    <source>
        <dbReference type="ARBA" id="ARBA00022741"/>
    </source>
</evidence>
<dbReference type="GO" id="GO:0006355">
    <property type="term" value="P:regulation of DNA-templated transcription"/>
    <property type="evidence" value="ECO:0007669"/>
    <property type="project" value="InterPro"/>
</dbReference>
<dbReference type="Pfam" id="PF08448">
    <property type="entry name" value="PAS_4"/>
    <property type="match status" value="1"/>
</dbReference>
<feature type="non-terminal residue" evidence="5">
    <location>
        <position position="262"/>
    </location>
</feature>
<dbReference type="RefSeq" id="WP_218323910.1">
    <property type="nucleotide sequence ID" value="NZ_JAEEGC010000210.1"/>
</dbReference>
<keyword evidence="2" id="KW-0067">ATP-binding</keyword>
<dbReference type="InterPro" id="IPR013656">
    <property type="entry name" value="PAS_4"/>
</dbReference>
<comment type="caution">
    <text evidence="5">The sequence shown here is derived from an EMBL/GenBank/DDBJ whole genome shotgun (WGS) entry which is preliminary data.</text>
</comment>
<evidence type="ECO:0000313" key="5">
    <source>
        <dbReference type="EMBL" id="MBV7276830.1"/>
    </source>
</evidence>
<dbReference type="PROSITE" id="PS50045">
    <property type="entry name" value="SIGMA54_INTERACT_4"/>
    <property type="match status" value="1"/>
</dbReference>
<evidence type="ECO:0000256" key="2">
    <source>
        <dbReference type="ARBA" id="ARBA00022840"/>
    </source>
</evidence>
<organism evidence="5 6">
    <name type="scientific">Clostridium thailandense</name>
    <dbReference type="NCBI Taxonomy" id="2794346"/>
    <lineage>
        <taxon>Bacteria</taxon>
        <taxon>Bacillati</taxon>
        <taxon>Bacillota</taxon>
        <taxon>Clostridia</taxon>
        <taxon>Eubacteriales</taxon>
        <taxon>Clostridiaceae</taxon>
        <taxon>Clostridium</taxon>
    </lineage>
</organism>
<keyword evidence="6" id="KW-1185">Reference proteome</keyword>
<evidence type="ECO:0000313" key="6">
    <source>
        <dbReference type="Proteomes" id="UP000694308"/>
    </source>
</evidence>
<reference evidence="5" key="1">
    <citation type="submission" date="2020-12" db="EMBL/GenBank/DDBJ databases">
        <title>Clostridium thailandense sp. nov., a novel acetogenic bacterium isolated from peat land soil in Thailand.</title>
        <authorList>
            <person name="Chaikitkaew S."/>
            <person name="Birkeland N.K."/>
        </authorList>
    </citation>
    <scope>NUCLEOTIDE SEQUENCE</scope>
    <source>
        <strain evidence="5">PL3</strain>
    </source>
</reference>
<dbReference type="InterPro" id="IPR000014">
    <property type="entry name" value="PAS"/>
</dbReference>
<dbReference type="PANTHER" id="PTHR32071:SF74">
    <property type="entry name" value="TRANSCRIPTIONAL ACTIVATOR ROCR"/>
    <property type="match status" value="1"/>
</dbReference>
<dbReference type="PROSITE" id="PS00675">
    <property type="entry name" value="SIGMA54_INTERACT_1"/>
    <property type="match status" value="1"/>
</dbReference>
<dbReference type="InterPro" id="IPR025662">
    <property type="entry name" value="Sigma_54_int_dom_ATP-bd_1"/>
</dbReference>
<dbReference type="AlphaFoldDB" id="A0A949WTY0"/>
<dbReference type="InterPro" id="IPR002078">
    <property type="entry name" value="Sigma_54_int"/>
</dbReference>
<gene>
    <name evidence="5" type="ORF">I6U48_28575</name>
</gene>
<accession>A0A949WTY0</accession>
<name>A0A949WTY0_9CLOT</name>
<dbReference type="Pfam" id="PF00158">
    <property type="entry name" value="Sigma54_activat"/>
    <property type="match status" value="1"/>
</dbReference>
<feature type="domain" description="Sigma-54 factor interaction" evidence="3">
    <location>
        <begin position="171"/>
        <end position="262"/>
    </location>
</feature>
<protein>
    <submittedName>
        <fullName evidence="5">Sigma 54-interacting transcriptional regulator</fullName>
    </submittedName>
</protein>
<evidence type="ECO:0000259" key="4">
    <source>
        <dbReference type="PROSITE" id="PS50112"/>
    </source>
</evidence>
<dbReference type="SMART" id="SM00091">
    <property type="entry name" value="PAS"/>
    <property type="match status" value="1"/>
</dbReference>
<dbReference type="CDD" id="cd00009">
    <property type="entry name" value="AAA"/>
    <property type="match status" value="1"/>
</dbReference>
<dbReference type="PROSITE" id="PS50112">
    <property type="entry name" value="PAS"/>
    <property type="match status" value="1"/>
</dbReference>
<dbReference type="Proteomes" id="UP000694308">
    <property type="component" value="Unassembled WGS sequence"/>
</dbReference>
<proteinExistence type="predicted"/>
<feature type="domain" description="PAS" evidence="4">
    <location>
        <begin position="28"/>
        <end position="73"/>
    </location>
</feature>
<dbReference type="GO" id="GO:0005524">
    <property type="term" value="F:ATP binding"/>
    <property type="evidence" value="ECO:0007669"/>
    <property type="project" value="UniProtKB-KW"/>
</dbReference>
<evidence type="ECO:0000259" key="3">
    <source>
        <dbReference type="PROSITE" id="PS50045"/>
    </source>
</evidence>
<dbReference type="EMBL" id="JAEEGC010000210">
    <property type="protein sequence ID" value="MBV7276830.1"/>
    <property type="molecule type" value="Genomic_DNA"/>
</dbReference>